<reference evidence="3 4" key="1">
    <citation type="journal article" date="2017" name="Genome Announc.">
        <title>Complete Genome Sequences of Two Acetylene-Fermenting Pelobacter acetylenicus Strains.</title>
        <authorList>
            <person name="Sutton J.M."/>
            <person name="Baesman S.M."/>
            <person name="Fierst J.L."/>
            <person name="Poret-Peterson A.T."/>
            <person name="Oremland R.S."/>
            <person name="Dunlap D.S."/>
            <person name="Akob D.M."/>
        </authorList>
    </citation>
    <scope>NUCLEOTIDE SEQUENCE [LARGE SCALE GENOMIC DNA]</scope>
    <source>
        <strain evidence="3 4">SFB93</strain>
    </source>
</reference>
<evidence type="ECO:0000313" key="4">
    <source>
        <dbReference type="Proteomes" id="UP000182517"/>
    </source>
</evidence>
<evidence type="ECO:0000313" key="3">
    <source>
        <dbReference type="EMBL" id="APG28120.1"/>
    </source>
</evidence>
<accession>A0A1L3GQI1</accession>
<dbReference type="KEGG" id="pef:A7E78_09865"/>
<name>A0A1L3GQI1_9BACT</name>
<organism evidence="3 4">
    <name type="scientific">Syntrophotalea acetylenivorans</name>
    <dbReference type="NCBI Taxonomy" id="1842532"/>
    <lineage>
        <taxon>Bacteria</taxon>
        <taxon>Pseudomonadati</taxon>
        <taxon>Thermodesulfobacteriota</taxon>
        <taxon>Desulfuromonadia</taxon>
        <taxon>Desulfuromonadales</taxon>
        <taxon>Syntrophotaleaceae</taxon>
        <taxon>Syntrophotalea</taxon>
    </lineage>
</organism>
<feature type="chain" id="PRO_5012227916" evidence="2">
    <location>
        <begin position="20"/>
        <end position="115"/>
    </location>
</feature>
<evidence type="ECO:0000256" key="1">
    <source>
        <dbReference type="SAM" id="MobiDB-lite"/>
    </source>
</evidence>
<sequence length="115" mass="12853">MRILIGILFTICFSQIALADTTYVCTQDGMERKIEVAYLGTDKVPCEVRYTKNGDTQILWTAQAEEGYCEAKAAEFVEKQRGWGWECVESAAVMSEPPEMAEPTPPLVPEEQGLE</sequence>
<keyword evidence="2" id="KW-0732">Signal</keyword>
<dbReference type="AlphaFoldDB" id="A0A1L3GQI1"/>
<dbReference type="RefSeq" id="WP_072284080.1">
    <property type="nucleotide sequence ID" value="NZ_CP015519.1"/>
</dbReference>
<feature type="signal peptide" evidence="2">
    <location>
        <begin position="1"/>
        <end position="19"/>
    </location>
</feature>
<proteinExistence type="predicted"/>
<gene>
    <name evidence="3" type="ORF">A7E78_09865</name>
</gene>
<keyword evidence="4" id="KW-1185">Reference proteome</keyword>
<dbReference type="Proteomes" id="UP000182517">
    <property type="component" value="Chromosome"/>
</dbReference>
<dbReference type="OrthoDB" id="5771152at2"/>
<dbReference type="EMBL" id="CP015519">
    <property type="protein sequence ID" value="APG28120.1"/>
    <property type="molecule type" value="Genomic_DNA"/>
</dbReference>
<feature type="region of interest" description="Disordered" evidence="1">
    <location>
        <begin position="95"/>
        <end position="115"/>
    </location>
</feature>
<evidence type="ECO:0000256" key="2">
    <source>
        <dbReference type="SAM" id="SignalP"/>
    </source>
</evidence>
<protein>
    <submittedName>
        <fullName evidence="3">Uncharacterized protein</fullName>
    </submittedName>
</protein>